<dbReference type="RefSeq" id="XP_013276082.1">
    <property type="nucleotide sequence ID" value="XM_013420628.1"/>
</dbReference>
<dbReference type="InterPro" id="IPR040454">
    <property type="entry name" value="TF_IIIC_Tfc1/Sfc1"/>
</dbReference>
<evidence type="ECO:0000256" key="1">
    <source>
        <dbReference type="ARBA" id="ARBA00004123"/>
    </source>
</evidence>
<evidence type="ECO:0000313" key="9">
    <source>
        <dbReference type="Proteomes" id="UP000053617"/>
    </source>
</evidence>
<keyword evidence="3" id="KW-0804">Transcription</keyword>
<keyword evidence="2" id="KW-0238">DNA-binding</keyword>
<dbReference type="Pfam" id="PF09734">
    <property type="entry name" value="Tau95"/>
    <property type="match status" value="1"/>
</dbReference>
<keyword evidence="9" id="KW-1185">Reference proteome</keyword>
<evidence type="ECO:0000256" key="5">
    <source>
        <dbReference type="SAM" id="MobiDB-lite"/>
    </source>
</evidence>
<dbReference type="GO" id="GO:0005634">
    <property type="term" value="C:nucleus"/>
    <property type="evidence" value="ECO:0007669"/>
    <property type="project" value="UniProtKB-SubCell"/>
</dbReference>
<feature type="domain" description="Transcription factor IIIC subunit 5 HTH" evidence="6">
    <location>
        <begin position="193"/>
        <end position="343"/>
    </location>
</feature>
<dbReference type="PANTHER" id="PTHR13230">
    <property type="entry name" value="GENERAL TRANSCRIPTION FACTOR IIIC, POLYPEPTIDE 5"/>
    <property type="match status" value="1"/>
</dbReference>
<protein>
    <recommendedName>
        <fullName evidence="10">Transcription factor IIIC subunit 5 HTH domain-containing protein</fullName>
    </recommendedName>
</protein>
<dbReference type="HOGENOM" id="CLU_016809_3_0_1"/>
<evidence type="ECO:0000256" key="4">
    <source>
        <dbReference type="ARBA" id="ARBA00023242"/>
    </source>
</evidence>
<dbReference type="InterPro" id="IPR041499">
    <property type="entry name" value="Tfc1/Sfc1_N"/>
</dbReference>
<evidence type="ECO:0000259" key="7">
    <source>
        <dbReference type="Pfam" id="PF17682"/>
    </source>
</evidence>
<dbReference type="PANTHER" id="PTHR13230:SF5">
    <property type="entry name" value="GENERAL TRANSCRIPTION FACTOR 3C POLYPEPTIDE 5"/>
    <property type="match status" value="1"/>
</dbReference>
<dbReference type="STRING" id="1442369.A0A0D2IZX9"/>
<dbReference type="GO" id="GO:0000127">
    <property type="term" value="C:transcription factor TFIIIC complex"/>
    <property type="evidence" value="ECO:0007669"/>
    <property type="project" value="InterPro"/>
</dbReference>
<dbReference type="InterPro" id="IPR042536">
    <property type="entry name" value="TFIIIC_tauA_Sfc1"/>
</dbReference>
<evidence type="ECO:0000313" key="8">
    <source>
        <dbReference type="EMBL" id="KIX08946.1"/>
    </source>
</evidence>
<dbReference type="OrthoDB" id="5598268at2759"/>
<reference evidence="8 9" key="1">
    <citation type="submission" date="2015-01" db="EMBL/GenBank/DDBJ databases">
        <title>The Genome Sequence of Rhinocladiella mackenzie CBS 650.93.</title>
        <authorList>
            <consortium name="The Broad Institute Genomics Platform"/>
            <person name="Cuomo C."/>
            <person name="de Hoog S."/>
            <person name="Gorbushina A."/>
            <person name="Stielow B."/>
            <person name="Teixiera M."/>
            <person name="Abouelleil A."/>
            <person name="Chapman S.B."/>
            <person name="Priest M."/>
            <person name="Young S.K."/>
            <person name="Wortman J."/>
            <person name="Nusbaum C."/>
            <person name="Birren B."/>
        </authorList>
    </citation>
    <scope>NUCLEOTIDE SEQUENCE [LARGE SCALE GENOMIC DNA]</scope>
    <source>
        <strain evidence="8 9">CBS 650.93</strain>
    </source>
</reference>
<feature type="domain" description="Transcription factor IIIC subunit Tfc1/Sfc1 triple barrel" evidence="7">
    <location>
        <begin position="23"/>
        <end position="154"/>
    </location>
</feature>
<keyword evidence="4" id="KW-0539">Nucleus</keyword>
<feature type="region of interest" description="Disordered" evidence="5">
    <location>
        <begin position="89"/>
        <end position="111"/>
    </location>
</feature>
<evidence type="ECO:0000256" key="3">
    <source>
        <dbReference type="ARBA" id="ARBA00023163"/>
    </source>
</evidence>
<evidence type="ECO:0008006" key="10">
    <source>
        <dbReference type="Google" id="ProtNLM"/>
    </source>
</evidence>
<proteinExistence type="predicted"/>
<name>A0A0D2IZX9_9EURO</name>
<dbReference type="GeneID" id="25288095"/>
<dbReference type="Pfam" id="PF17682">
    <property type="entry name" value="Tau95_N"/>
    <property type="match status" value="1"/>
</dbReference>
<dbReference type="Gene3D" id="3.30.200.160">
    <property type="entry name" value="TFIIIC, subcomplex tauA, subunit Sfc1, barrel domain"/>
    <property type="match status" value="1"/>
</dbReference>
<evidence type="ECO:0000256" key="2">
    <source>
        <dbReference type="ARBA" id="ARBA00023125"/>
    </source>
</evidence>
<gene>
    <name evidence="8" type="ORF">Z518_00024</name>
</gene>
<dbReference type="AlphaFoldDB" id="A0A0D2IZX9"/>
<feature type="region of interest" description="Disordered" evidence="5">
    <location>
        <begin position="504"/>
        <end position="581"/>
    </location>
</feature>
<dbReference type="GO" id="GO:0006384">
    <property type="term" value="P:transcription initiation at RNA polymerase III promoter"/>
    <property type="evidence" value="ECO:0007669"/>
    <property type="project" value="InterPro"/>
</dbReference>
<feature type="compositionally biased region" description="Acidic residues" evidence="5">
    <location>
        <begin position="530"/>
        <end position="541"/>
    </location>
</feature>
<sequence length="581" mass="66189">MSESSKGTPAAPWYPVPAVPVLSVEHPCIVQNPGRALRMIGGSREVAQGLEMNSDKPLGLRFRPENPASKPVVSYNMKTNNLLLKFTVPKRTGRKRKRGSDDPFIEHSTDAAPRKDVSHLLQTLRDHPENCRVEPLGAIHSTHTWRTMPDFAYSTRGSFFLNELQAKIFPQRYPLIKQWDFPRTYGLTDTETVPPPVLSTQGLPVNYTYRQNPAVKAVVDPLTGKQTLRNTQAPTKLFTYQVQYGDKEWPVKPNPKCLPLSQLPESHQKMYQLMRDLFEERPIWTRRALMNQFPDDAPFYLARPLIAYLAFSIRSGPWRDTLCRYGVDPRTDRSYRKYQSVLIQLLPRDRDRTGARQEFARRWARSNDRRSHIFTGRQRMPYDGQSWQLCDLQDPLLKSLVDTPDIYIRNECETRYFGWYSNGTMAKIRVALKAKADALTSGEAMDEAALERFLKLPDQWDGLGMKTSNEQLSGPAAGYMPKDAGKKELEWASAYRSLCRTMTGTLPQAGGSGKGRLSKTKQRTRPSFIDNEDSLNLEELDIAAGYGEPEEGDDPLDEQEDEDDENDVEPFNGMDYPASNV</sequence>
<comment type="subcellular location">
    <subcellularLocation>
        <location evidence="1">Nucleus</location>
    </subcellularLocation>
</comment>
<accession>A0A0D2IZX9</accession>
<dbReference type="GO" id="GO:0001002">
    <property type="term" value="F:RNA polymerase III type 1 promoter sequence-specific DNA binding"/>
    <property type="evidence" value="ECO:0007669"/>
    <property type="project" value="TreeGrafter"/>
</dbReference>
<dbReference type="Proteomes" id="UP000053617">
    <property type="component" value="Unassembled WGS sequence"/>
</dbReference>
<dbReference type="EMBL" id="KN847475">
    <property type="protein sequence ID" value="KIX08946.1"/>
    <property type="molecule type" value="Genomic_DNA"/>
</dbReference>
<feature type="compositionally biased region" description="Basic and acidic residues" evidence="5">
    <location>
        <begin position="99"/>
        <end position="111"/>
    </location>
</feature>
<feature type="compositionally biased region" description="Acidic residues" evidence="5">
    <location>
        <begin position="548"/>
        <end position="568"/>
    </location>
</feature>
<dbReference type="GO" id="GO:0001003">
    <property type="term" value="F:RNA polymerase III type 2 promoter sequence-specific DNA binding"/>
    <property type="evidence" value="ECO:0007669"/>
    <property type="project" value="TreeGrafter"/>
</dbReference>
<organism evidence="8 9">
    <name type="scientific">Rhinocladiella mackenziei CBS 650.93</name>
    <dbReference type="NCBI Taxonomy" id="1442369"/>
    <lineage>
        <taxon>Eukaryota</taxon>
        <taxon>Fungi</taxon>
        <taxon>Dikarya</taxon>
        <taxon>Ascomycota</taxon>
        <taxon>Pezizomycotina</taxon>
        <taxon>Eurotiomycetes</taxon>
        <taxon>Chaetothyriomycetidae</taxon>
        <taxon>Chaetothyriales</taxon>
        <taxon>Herpotrichiellaceae</taxon>
        <taxon>Rhinocladiella</taxon>
    </lineage>
</organism>
<dbReference type="VEuPathDB" id="FungiDB:Z518_00024"/>
<dbReference type="InterPro" id="IPR019136">
    <property type="entry name" value="TF_IIIC_su-5_HTH"/>
</dbReference>
<evidence type="ECO:0000259" key="6">
    <source>
        <dbReference type="Pfam" id="PF09734"/>
    </source>
</evidence>